<dbReference type="PANTHER" id="PTHR43280">
    <property type="entry name" value="ARAC-FAMILY TRANSCRIPTIONAL REGULATOR"/>
    <property type="match status" value="1"/>
</dbReference>
<keyword evidence="4" id="KW-1133">Transmembrane helix</keyword>
<dbReference type="PANTHER" id="PTHR43280:SF10">
    <property type="entry name" value="REGULATORY PROTEIN POCR"/>
    <property type="match status" value="1"/>
</dbReference>
<comment type="caution">
    <text evidence="6">The sequence shown here is derived from an EMBL/GenBank/DDBJ whole genome shotgun (WGS) entry which is preliminary data.</text>
</comment>
<keyword evidence="7" id="KW-1185">Reference proteome</keyword>
<keyword evidence="4" id="KW-0472">Membrane</keyword>
<dbReference type="AlphaFoldDB" id="A0A934J8R1"/>
<evidence type="ECO:0000313" key="6">
    <source>
        <dbReference type="EMBL" id="MBJ6362751.1"/>
    </source>
</evidence>
<evidence type="ECO:0000313" key="7">
    <source>
        <dbReference type="Proteomes" id="UP000640274"/>
    </source>
</evidence>
<accession>A0A934J8R1</accession>
<keyword evidence="4" id="KW-0812">Transmembrane</keyword>
<dbReference type="Pfam" id="PF12833">
    <property type="entry name" value="HTH_18"/>
    <property type="match status" value="1"/>
</dbReference>
<dbReference type="GO" id="GO:0003700">
    <property type="term" value="F:DNA-binding transcription factor activity"/>
    <property type="evidence" value="ECO:0007669"/>
    <property type="project" value="InterPro"/>
</dbReference>
<dbReference type="SMART" id="SM00342">
    <property type="entry name" value="HTH_ARAC"/>
    <property type="match status" value="1"/>
</dbReference>
<keyword evidence="2" id="KW-0238">DNA-binding</keyword>
<evidence type="ECO:0000256" key="1">
    <source>
        <dbReference type="ARBA" id="ARBA00023015"/>
    </source>
</evidence>
<sequence>MSSRYSFLIKLIAFTIFISAVPLLALGMYAFFQSTSAVQTKVNEANVFILQQSQSRVEQILKVIDQVSGRYAETPLVTEDVKKELRIEDFQEIDLLVKGLLGVQTYELGVRDVELHSLQHGWHIRNGGFYFGNNKSQEINDLKGNYSVGWIPETSSAFAGIRLVKMIPANAAEPKGYMSVRMSSGELVKLLAGGFATGETMILDDKMNVIVHSGGKLTGQNIASEGWIQDMQQAGRQQGYLNSVVLGEPSSVVYNQSRYNNWTYVSVIPLGESTKESALIGWATFTACLALVLIAALLSYWGSRRMYFPLRRLLEFTVRTGKPSGASGVVRDEFQRISTHLAFLHQSNELLEDRMKIQSVQLVDYFMLKLLQGELLSGELAEKMQQFQIPQWHKHAVLLMQIDTLDQTRYEAKEQDLLLFAINNIASELIPPPQRIHAMPVGNYQVTLVGSDADTHGELLAELSVLAESVQKAVDEYLGLKISAGISRPYDEMYATPQAFLEAKEALQYRIRLGEKAILHLDDLKPQQTASHYYPHHLASELVHSIAFLDAVRAEELLRKFIQEVLRVETNPRLYRVSFAMLLTDLARAVYETGDTDELFARDQLNKYEQLFGLKTPQEIEAWFRTGMIEPMIALARKRHDSSGKRISCSVRELIHTYYDSDLTLEQCAARLHYSTHYVRRMFRKETGLSFSEYLASYRHEKAKGWLSGTNMKITEIAERLQYTNAQNFIRQFRKLEGMTPGQYREQKLAEM</sequence>
<evidence type="ECO:0000259" key="5">
    <source>
        <dbReference type="PROSITE" id="PS01124"/>
    </source>
</evidence>
<evidence type="ECO:0000256" key="2">
    <source>
        <dbReference type="ARBA" id="ARBA00023125"/>
    </source>
</evidence>
<dbReference type="InterPro" id="IPR018060">
    <property type="entry name" value="HTH_AraC"/>
</dbReference>
<name>A0A934J8R1_9BACL</name>
<dbReference type="Gene3D" id="1.10.10.60">
    <property type="entry name" value="Homeodomain-like"/>
    <property type="match status" value="2"/>
</dbReference>
<dbReference type="GO" id="GO:0043565">
    <property type="term" value="F:sequence-specific DNA binding"/>
    <property type="evidence" value="ECO:0007669"/>
    <property type="project" value="InterPro"/>
</dbReference>
<evidence type="ECO:0000256" key="3">
    <source>
        <dbReference type="ARBA" id="ARBA00023163"/>
    </source>
</evidence>
<dbReference type="EMBL" id="JAELUP010000089">
    <property type="protein sequence ID" value="MBJ6362751.1"/>
    <property type="molecule type" value="Genomic_DNA"/>
</dbReference>
<dbReference type="InterPro" id="IPR020449">
    <property type="entry name" value="Tscrpt_reg_AraC-type_HTH"/>
</dbReference>
<feature type="transmembrane region" description="Helical" evidence="4">
    <location>
        <begin position="279"/>
        <end position="302"/>
    </location>
</feature>
<gene>
    <name evidence="6" type="ORF">JFN88_16145</name>
</gene>
<reference evidence="6" key="1">
    <citation type="submission" date="2020-12" db="EMBL/GenBank/DDBJ databases">
        <authorList>
            <person name="Huq M.A."/>
        </authorList>
    </citation>
    <scope>NUCLEOTIDE SEQUENCE</scope>
    <source>
        <strain evidence="6">MAHUQ-46</strain>
    </source>
</reference>
<dbReference type="RefSeq" id="WP_199020288.1">
    <property type="nucleotide sequence ID" value="NZ_JAELUP010000089.1"/>
</dbReference>
<organism evidence="6 7">
    <name type="scientific">Paenibacillus roseus</name>
    <dbReference type="NCBI Taxonomy" id="2798579"/>
    <lineage>
        <taxon>Bacteria</taxon>
        <taxon>Bacillati</taxon>
        <taxon>Bacillota</taxon>
        <taxon>Bacilli</taxon>
        <taxon>Bacillales</taxon>
        <taxon>Paenibacillaceae</taxon>
        <taxon>Paenibacillus</taxon>
    </lineage>
</organism>
<keyword evidence="1" id="KW-0805">Transcription regulation</keyword>
<protein>
    <submittedName>
        <fullName evidence="6">Helix-turn-helix domain-containing protein</fullName>
    </submittedName>
</protein>
<proteinExistence type="predicted"/>
<dbReference type="Pfam" id="PF17853">
    <property type="entry name" value="GGDEF_2"/>
    <property type="match status" value="1"/>
</dbReference>
<dbReference type="InterPro" id="IPR009057">
    <property type="entry name" value="Homeodomain-like_sf"/>
</dbReference>
<evidence type="ECO:0000256" key="4">
    <source>
        <dbReference type="SAM" id="Phobius"/>
    </source>
</evidence>
<dbReference type="PROSITE" id="PS01124">
    <property type="entry name" value="HTH_ARAC_FAMILY_2"/>
    <property type="match status" value="1"/>
</dbReference>
<dbReference type="InterPro" id="IPR041522">
    <property type="entry name" value="CdaR_GGDEF"/>
</dbReference>
<dbReference type="Proteomes" id="UP000640274">
    <property type="component" value="Unassembled WGS sequence"/>
</dbReference>
<keyword evidence="3" id="KW-0804">Transcription</keyword>
<feature type="transmembrane region" description="Helical" evidence="4">
    <location>
        <begin position="7"/>
        <end position="32"/>
    </location>
</feature>
<dbReference type="PRINTS" id="PR00032">
    <property type="entry name" value="HTHARAC"/>
</dbReference>
<feature type="domain" description="HTH araC/xylS-type" evidence="5">
    <location>
        <begin position="649"/>
        <end position="747"/>
    </location>
</feature>
<dbReference type="SUPFAM" id="SSF46689">
    <property type="entry name" value="Homeodomain-like"/>
    <property type="match status" value="2"/>
</dbReference>